<gene>
    <name evidence="2" type="ORF">TCNE_LOCUS1253</name>
</gene>
<protein>
    <submittedName>
        <fullName evidence="2">Uncharacterized protein</fullName>
    </submittedName>
</protein>
<proteinExistence type="predicted"/>
<accession>A0A3P7F0F3</accession>
<organism evidence="2">
    <name type="scientific">Toxocara canis</name>
    <name type="common">Canine roundworm</name>
    <dbReference type="NCBI Taxonomy" id="6265"/>
    <lineage>
        <taxon>Eukaryota</taxon>
        <taxon>Metazoa</taxon>
        <taxon>Ecdysozoa</taxon>
        <taxon>Nematoda</taxon>
        <taxon>Chromadorea</taxon>
        <taxon>Rhabditida</taxon>
        <taxon>Spirurina</taxon>
        <taxon>Ascaridomorpha</taxon>
        <taxon>Ascaridoidea</taxon>
        <taxon>Toxocaridae</taxon>
        <taxon>Toxocara</taxon>
    </lineage>
</organism>
<reference evidence="2" key="1">
    <citation type="submission" date="2018-11" db="EMBL/GenBank/DDBJ databases">
        <authorList>
            <consortium name="Pathogen Informatics"/>
        </authorList>
    </citation>
    <scope>NUCLEOTIDE SEQUENCE [LARGE SCALE GENOMIC DNA]</scope>
</reference>
<dbReference type="EMBL" id="UYWY01000874">
    <property type="protein sequence ID" value="VDM25796.1"/>
    <property type="molecule type" value="Genomic_DNA"/>
</dbReference>
<feature type="region of interest" description="Disordered" evidence="1">
    <location>
        <begin position="1"/>
        <end position="91"/>
    </location>
</feature>
<evidence type="ECO:0000256" key="1">
    <source>
        <dbReference type="SAM" id="MobiDB-lite"/>
    </source>
</evidence>
<dbReference type="AlphaFoldDB" id="A0A3P7F0F3"/>
<name>A0A3P7F0F3_TOXCA</name>
<evidence type="ECO:0000313" key="2">
    <source>
        <dbReference type="EMBL" id="VDM25796.1"/>
    </source>
</evidence>
<feature type="compositionally biased region" description="Basic and acidic residues" evidence="1">
    <location>
        <begin position="16"/>
        <end position="29"/>
    </location>
</feature>
<sequence>MDERKGAKAGGTRAISDTRRKTDPNHDQSDDLQTLFEMFDLEPPSPQQTVTTLNREHRGPEGPLEPNQGDHQPRLPIRTCRRPRRANVEPR</sequence>